<organism evidence="1 2">
    <name type="scientific">Phytophthora citrophthora</name>
    <dbReference type="NCBI Taxonomy" id="4793"/>
    <lineage>
        <taxon>Eukaryota</taxon>
        <taxon>Sar</taxon>
        <taxon>Stramenopiles</taxon>
        <taxon>Oomycota</taxon>
        <taxon>Peronosporomycetes</taxon>
        <taxon>Peronosporales</taxon>
        <taxon>Peronosporaceae</taxon>
        <taxon>Phytophthora</taxon>
    </lineage>
</organism>
<evidence type="ECO:0000313" key="2">
    <source>
        <dbReference type="Proteomes" id="UP001259832"/>
    </source>
</evidence>
<keyword evidence="2" id="KW-1185">Reference proteome</keyword>
<dbReference type="EMBL" id="JASMQC010000006">
    <property type="protein sequence ID" value="KAK1944539.1"/>
    <property type="molecule type" value="Genomic_DNA"/>
</dbReference>
<protein>
    <submittedName>
        <fullName evidence="1">Uncharacterized protein</fullName>
    </submittedName>
</protein>
<sequence>MPIALPVDATSPSNPPVNSCVLSKARKSGALPIALGSFAAWGMFQQQPNLSVGDNGTQGKKVAELSYEERSCNAIASISKTPSHPTRVAVAWRGAR</sequence>
<evidence type="ECO:0000313" key="1">
    <source>
        <dbReference type="EMBL" id="KAK1944539.1"/>
    </source>
</evidence>
<reference evidence="1" key="1">
    <citation type="submission" date="2023-08" db="EMBL/GenBank/DDBJ databases">
        <title>Reference Genome Resource for the Citrus Pathogen Phytophthora citrophthora.</title>
        <authorList>
            <person name="Moller H."/>
            <person name="Coetzee B."/>
            <person name="Rose L.J."/>
            <person name="Van Niekerk J.M."/>
        </authorList>
    </citation>
    <scope>NUCLEOTIDE SEQUENCE</scope>
    <source>
        <strain evidence="1">STE-U-9442</strain>
    </source>
</reference>
<comment type="caution">
    <text evidence="1">The sequence shown here is derived from an EMBL/GenBank/DDBJ whole genome shotgun (WGS) entry which is preliminary data.</text>
</comment>
<proteinExistence type="predicted"/>
<gene>
    <name evidence="1" type="ORF">P3T76_004451</name>
</gene>
<dbReference type="AlphaFoldDB" id="A0AAD9GTW5"/>
<dbReference type="Proteomes" id="UP001259832">
    <property type="component" value="Unassembled WGS sequence"/>
</dbReference>
<name>A0AAD9GTW5_9STRA</name>
<accession>A0AAD9GTW5</accession>